<evidence type="ECO:0000256" key="1">
    <source>
        <dbReference type="ARBA" id="ARBA00022933"/>
    </source>
</evidence>
<dbReference type="OrthoDB" id="3651437at2"/>
<dbReference type="Pfam" id="PF09338">
    <property type="entry name" value="Gly_reductase"/>
    <property type="match status" value="1"/>
</dbReference>
<keyword evidence="1" id="KW-0712">Selenocysteine</keyword>
<dbReference type="AlphaFoldDB" id="A0A4R2JAT4"/>
<keyword evidence="2" id="KW-0560">Oxidoreductase</keyword>
<dbReference type="Proteomes" id="UP000295680">
    <property type="component" value="Unassembled WGS sequence"/>
</dbReference>
<comment type="caution">
    <text evidence="3">The sequence shown here is derived from an EMBL/GenBank/DDBJ whole genome shotgun (WGS) entry which is preliminary data.</text>
</comment>
<protein>
    <submittedName>
        <fullName evidence="3">D-proline reductase (Dithiol) PrdA</fullName>
    </submittedName>
</protein>
<evidence type="ECO:0000256" key="2">
    <source>
        <dbReference type="ARBA" id="ARBA00023002"/>
    </source>
</evidence>
<dbReference type="InterPro" id="IPR010187">
    <property type="entry name" value="Various_sel_PB"/>
</dbReference>
<evidence type="ECO:0000313" key="4">
    <source>
        <dbReference type="Proteomes" id="UP000295680"/>
    </source>
</evidence>
<name>A0A4R2JAT4_9PSEU</name>
<dbReference type="RefSeq" id="WP_132122073.1">
    <property type="nucleotide sequence ID" value="NZ_SLWS01000007.1"/>
</dbReference>
<keyword evidence="4" id="KW-1185">Reference proteome</keyword>
<dbReference type="EMBL" id="SLWS01000007">
    <property type="protein sequence ID" value="TCO55904.1"/>
    <property type="molecule type" value="Genomic_DNA"/>
</dbReference>
<proteinExistence type="predicted"/>
<dbReference type="Pfam" id="PF07355">
    <property type="entry name" value="GRDB"/>
    <property type="match status" value="1"/>
</dbReference>
<dbReference type="GO" id="GO:0050485">
    <property type="term" value="F:oxidoreductase activity, acting on X-H and Y-H to form an X-Y bond, with a disulfide as acceptor"/>
    <property type="evidence" value="ECO:0007669"/>
    <property type="project" value="InterPro"/>
</dbReference>
<gene>
    <name evidence="3" type="ORF">EV192_107327</name>
</gene>
<evidence type="ECO:0000313" key="3">
    <source>
        <dbReference type="EMBL" id="TCO55904.1"/>
    </source>
</evidence>
<organism evidence="3 4">
    <name type="scientific">Actinocrispum wychmicini</name>
    <dbReference type="NCBI Taxonomy" id="1213861"/>
    <lineage>
        <taxon>Bacteria</taxon>
        <taxon>Bacillati</taxon>
        <taxon>Actinomycetota</taxon>
        <taxon>Actinomycetes</taxon>
        <taxon>Pseudonocardiales</taxon>
        <taxon>Pseudonocardiaceae</taxon>
        <taxon>Actinocrispum</taxon>
    </lineage>
</organism>
<sequence>MIHCDCAVLPPPQLTQDIVLVRSVAVGEATRWDDATLHVARGIADDIAVPSVAAVTVDVIAPDERDTPCDTVLDVMPLAAKVDGGIGNGTTRIARGAVLVLTGVDTDGRQLGEAGNSAGVLAERLAGSAAGTPDPSDWIIRVAVTVHAGHRMERRGPAAAHRAADLVADRLRDALLAAPAGAIVEHRVLDEPEARGSRVALVKLVMGQGAMHENLVLPTAPGGVAGATSLIDLGNLPMFLRVNEVRDGALHSLCCVGPSSKETTLHYFRDPLVTALANDPQLHLTGVLVAGSPAEEAGKRFVAERVGAAVAALGVDGAVVATEGFGNNHIDFAAEIAEIAKYGTPTVGVCWSAARGMVVGNEYMFAMVEVNKAASGQESDVLGENTADAADGRRCVAMLKTLMFGADVEPTPRAWDPHVVDDNQRLVDAAAAGGPPTLTPGIRSEVPVSATAPPPLAALRHPLAKTVVTLVSSAGAHCRADQPFRPYADYSLREIPAATPSTEITFASGSYDNSDVNADPNCLFPLERLRELATDGVIRGVAPVHFAMQGGGTEIELVRTRTGPTLVQRLQDTGTDAVVLIGACGSCHRSAVVLQRLIEQAGIPTVIIASLPTVAAQLGAPRIAATDTPMGAALGAPHDPAQQRRILTSAIQLLDTARTPGHITHLPESYRT</sequence>
<reference evidence="3 4" key="1">
    <citation type="submission" date="2019-03" db="EMBL/GenBank/DDBJ databases">
        <title>Genomic Encyclopedia of Type Strains, Phase IV (KMG-IV): sequencing the most valuable type-strain genomes for metagenomic binning, comparative biology and taxonomic classification.</title>
        <authorList>
            <person name="Goeker M."/>
        </authorList>
    </citation>
    <scope>NUCLEOTIDE SEQUENCE [LARGE SCALE GENOMIC DNA]</scope>
    <source>
        <strain evidence="3 4">DSM 45934</strain>
    </source>
</reference>
<accession>A0A4R2JAT4</accession>
<dbReference type="InterPro" id="IPR015417">
    <property type="entry name" value="Gly_reductase_pB_sua/b"/>
</dbReference>